<reference evidence="2" key="1">
    <citation type="journal article" date="2019" name="Int. J. Syst. Evol. Microbiol.">
        <title>The Global Catalogue of Microorganisms (GCM) 10K type strain sequencing project: providing services to taxonomists for standard genome sequencing and annotation.</title>
        <authorList>
            <consortium name="The Broad Institute Genomics Platform"/>
            <consortium name="The Broad Institute Genome Sequencing Center for Infectious Disease"/>
            <person name="Wu L."/>
            <person name="Ma J."/>
        </authorList>
    </citation>
    <scope>NUCLEOTIDE SEQUENCE [LARGE SCALE GENOMIC DNA]</scope>
    <source>
        <strain evidence="2">JCM 18302</strain>
    </source>
</reference>
<accession>A0ABP9NFE1</accession>
<protein>
    <submittedName>
        <fullName evidence="1">Uncharacterized protein</fullName>
    </submittedName>
</protein>
<evidence type="ECO:0000313" key="1">
    <source>
        <dbReference type="EMBL" id="GAA5115322.1"/>
    </source>
</evidence>
<evidence type="ECO:0000313" key="2">
    <source>
        <dbReference type="Proteomes" id="UP001500804"/>
    </source>
</evidence>
<proteinExistence type="predicted"/>
<sequence length="65" mass="7861">MLVSGVRYRVDTEVVAGGEGERERSDAPPRRDFRRAHWSVGRLFWWRHPGYIGVRRRDFYAWRRA</sequence>
<comment type="caution">
    <text evidence="1">The sequence shown here is derived from an EMBL/GenBank/DDBJ whole genome shotgun (WGS) entry which is preliminary data.</text>
</comment>
<gene>
    <name evidence="1" type="ORF">GCM10023320_14010</name>
</gene>
<organism evidence="1 2">
    <name type="scientific">Pseudonocardia adelaidensis</name>
    <dbReference type="NCBI Taxonomy" id="648754"/>
    <lineage>
        <taxon>Bacteria</taxon>
        <taxon>Bacillati</taxon>
        <taxon>Actinomycetota</taxon>
        <taxon>Actinomycetes</taxon>
        <taxon>Pseudonocardiales</taxon>
        <taxon>Pseudonocardiaceae</taxon>
        <taxon>Pseudonocardia</taxon>
    </lineage>
</organism>
<dbReference type="Proteomes" id="UP001500804">
    <property type="component" value="Unassembled WGS sequence"/>
</dbReference>
<name>A0ABP9NFE1_9PSEU</name>
<keyword evidence="2" id="KW-1185">Reference proteome</keyword>
<dbReference type="EMBL" id="BAABJO010000004">
    <property type="protein sequence ID" value="GAA5115322.1"/>
    <property type="molecule type" value="Genomic_DNA"/>
</dbReference>